<gene>
    <name evidence="2" type="ORF">IWW36_004699</name>
</gene>
<proteinExistence type="predicted"/>
<dbReference type="OrthoDB" id="5520870at2759"/>
<evidence type="ECO:0000259" key="1">
    <source>
        <dbReference type="PROSITE" id="PS50800"/>
    </source>
</evidence>
<sequence>MAAKIASGVETGDVMSEIEAQRFDTSSLVNEMPKHFIRNLETADPLRNLDMAQLSITKSIEMLVNMRKHRIRKIGSMFTLAQLKRYLRERGENVSGTKRTLMERIVTQVWGVSYESLHKRCMQALKKADEDGMDMPLSSETAEQVEKLEAKYLFELECKFDVKISLDSRLKKLRVTGPIHNVRSVLGLLRDKLAKDRVIQMDLEKYGTPRSLSPQYLGKIVSTIASTYGQDGTATCFNEGLYVRGHSRADSLDLQQALVDALIEPEDRTLFVVVPQAISEEKVATIVPSVDMQSKPRTFIPKKSFFVSPSARDVTPSQLLKSHLLFRRYPKDEIKPCDPDSDITEELKTWAQMPGSEGKKANWMTFNLGNVLFDVDGIGERLYDQMYRPKDLLDYINQKSPLFAFSRHVSPLKWLHSQASPHNKTLRQLVLTLQQIATHSHSNTEDEKTQYKLPLAIGTKLVARINVDADGIKFDDVQLERICDERTADVAILQSEYDVQMSTCRRESVEVTRDLIDKLRELAQNFGMSSQHSQLAPSRHKQIETPLGRFSLSGIELNGVTHRTLGNGYAARVHQTWNIVDNQRYSSVELVNSDVSEESSLLDSKQWYSFVQYLFIQAYEGTMADF</sequence>
<reference evidence="2" key="1">
    <citation type="submission" date="2022-07" db="EMBL/GenBank/DDBJ databases">
        <title>Phylogenomic reconstructions and comparative analyses of Kickxellomycotina fungi.</title>
        <authorList>
            <person name="Reynolds N.K."/>
            <person name="Stajich J.E."/>
            <person name="Barry K."/>
            <person name="Grigoriev I.V."/>
            <person name="Crous P."/>
            <person name="Smith M.E."/>
        </authorList>
    </citation>
    <scope>NUCLEOTIDE SEQUENCE</scope>
    <source>
        <strain evidence="2">NRRL 1566</strain>
    </source>
</reference>
<accession>A0A9W8I5F0</accession>
<dbReference type="InterPro" id="IPR003034">
    <property type="entry name" value="SAP_dom"/>
</dbReference>
<comment type="caution">
    <text evidence="2">The sequence shown here is derived from an EMBL/GenBank/DDBJ whole genome shotgun (WGS) entry which is preliminary data.</text>
</comment>
<name>A0A9W8I5F0_9FUNG</name>
<evidence type="ECO:0000313" key="3">
    <source>
        <dbReference type="Proteomes" id="UP001139887"/>
    </source>
</evidence>
<dbReference type="Proteomes" id="UP001139887">
    <property type="component" value="Unassembled WGS sequence"/>
</dbReference>
<evidence type="ECO:0000313" key="2">
    <source>
        <dbReference type="EMBL" id="KAJ2845640.1"/>
    </source>
</evidence>
<dbReference type="PROSITE" id="PS50800">
    <property type="entry name" value="SAP"/>
    <property type="match status" value="1"/>
</dbReference>
<keyword evidence="3" id="KW-1185">Reference proteome</keyword>
<dbReference type="EMBL" id="JANBUW010000749">
    <property type="protein sequence ID" value="KAJ2845640.1"/>
    <property type="molecule type" value="Genomic_DNA"/>
</dbReference>
<protein>
    <recommendedName>
        <fullName evidence="1">SAP domain-containing protein</fullName>
    </recommendedName>
</protein>
<dbReference type="AlphaFoldDB" id="A0A9W8I5F0"/>
<feature type="domain" description="SAP" evidence="1">
    <location>
        <begin position="75"/>
        <end position="109"/>
    </location>
</feature>
<organism evidence="2 3">
    <name type="scientific">Coemansia brasiliensis</name>
    <dbReference type="NCBI Taxonomy" id="2650707"/>
    <lineage>
        <taxon>Eukaryota</taxon>
        <taxon>Fungi</taxon>
        <taxon>Fungi incertae sedis</taxon>
        <taxon>Zoopagomycota</taxon>
        <taxon>Kickxellomycotina</taxon>
        <taxon>Kickxellomycetes</taxon>
        <taxon>Kickxellales</taxon>
        <taxon>Kickxellaceae</taxon>
        <taxon>Coemansia</taxon>
    </lineage>
</organism>
<dbReference type="Pfam" id="PF02037">
    <property type="entry name" value="SAP"/>
    <property type="match status" value="1"/>
</dbReference>